<evidence type="ECO:0000256" key="7">
    <source>
        <dbReference type="SAM" id="SignalP"/>
    </source>
</evidence>
<keyword evidence="2 5" id="KW-0645">Protease</keyword>
<proteinExistence type="inferred from homology"/>
<dbReference type="GO" id="GO:0006508">
    <property type="term" value="P:proteolysis"/>
    <property type="evidence" value="ECO:0007669"/>
    <property type="project" value="UniProtKB-KW"/>
</dbReference>
<keyword evidence="10" id="KW-1185">Reference proteome</keyword>
<keyword evidence="4 5" id="KW-0720">Serine protease</keyword>
<dbReference type="InterPro" id="IPR020992">
    <property type="entry name" value="Tail_Prtase_C"/>
</dbReference>
<dbReference type="Proteomes" id="UP000464954">
    <property type="component" value="Chromosome"/>
</dbReference>
<dbReference type="SUPFAM" id="SSF52096">
    <property type="entry name" value="ClpP/crotonase"/>
    <property type="match status" value="1"/>
</dbReference>
<dbReference type="NCBIfam" id="TIGR00225">
    <property type="entry name" value="prc"/>
    <property type="match status" value="1"/>
</dbReference>
<dbReference type="InterPro" id="IPR001478">
    <property type="entry name" value="PDZ"/>
</dbReference>
<evidence type="ECO:0000313" key="9">
    <source>
        <dbReference type="EMBL" id="QHI70688.1"/>
    </source>
</evidence>
<keyword evidence="7" id="KW-0732">Signal</keyword>
<dbReference type="InterPro" id="IPR004447">
    <property type="entry name" value="Peptidase_S41A"/>
</dbReference>
<dbReference type="GO" id="GO:0008236">
    <property type="term" value="F:serine-type peptidase activity"/>
    <property type="evidence" value="ECO:0007669"/>
    <property type="project" value="UniProtKB-KW"/>
</dbReference>
<evidence type="ECO:0000313" key="10">
    <source>
        <dbReference type="Proteomes" id="UP000464954"/>
    </source>
</evidence>
<dbReference type="RefSeq" id="WP_160629860.1">
    <property type="nucleotide sequence ID" value="NZ_CP047593.1"/>
</dbReference>
<dbReference type="SUPFAM" id="SSF50156">
    <property type="entry name" value="PDZ domain-like"/>
    <property type="match status" value="1"/>
</dbReference>
<dbReference type="FunFam" id="3.90.226.10:FF:000090">
    <property type="entry name" value="Tail-specific protease"/>
    <property type="match status" value="1"/>
</dbReference>
<dbReference type="InterPro" id="IPR040573">
    <property type="entry name" value="TSP_N"/>
</dbReference>
<dbReference type="SMART" id="SM00245">
    <property type="entry name" value="TSPc"/>
    <property type="match status" value="1"/>
</dbReference>
<name>A0A6P1MF98_9BACT</name>
<evidence type="ECO:0000256" key="4">
    <source>
        <dbReference type="ARBA" id="ARBA00022825"/>
    </source>
</evidence>
<dbReference type="GO" id="GO:0004175">
    <property type="term" value="F:endopeptidase activity"/>
    <property type="evidence" value="ECO:0007669"/>
    <property type="project" value="TreeGrafter"/>
</dbReference>
<dbReference type="EMBL" id="CP047593">
    <property type="protein sequence ID" value="QHI70688.1"/>
    <property type="molecule type" value="Genomic_DNA"/>
</dbReference>
<protein>
    <submittedName>
        <fullName evidence="9">Tail-specific protease</fullName>
    </submittedName>
</protein>
<dbReference type="Pfam" id="PF00595">
    <property type="entry name" value="PDZ"/>
    <property type="match status" value="1"/>
</dbReference>
<comment type="similarity">
    <text evidence="1 5">Belongs to the peptidase S41A family.</text>
</comment>
<feature type="chain" id="PRO_5026699184" evidence="7">
    <location>
        <begin position="22"/>
        <end position="707"/>
    </location>
</feature>
<dbReference type="GO" id="GO:0030288">
    <property type="term" value="C:outer membrane-bounded periplasmic space"/>
    <property type="evidence" value="ECO:0007669"/>
    <property type="project" value="TreeGrafter"/>
</dbReference>
<dbReference type="GO" id="GO:0007165">
    <property type="term" value="P:signal transduction"/>
    <property type="evidence" value="ECO:0007669"/>
    <property type="project" value="TreeGrafter"/>
</dbReference>
<dbReference type="Pfam" id="PF17804">
    <property type="entry name" value="TSP_NTD"/>
    <property type="match status" value="1"/>
</dbReference>
<gene>
    <name evidence="9" type="ORF">GT409_14990</name>
</gene>
<feature type="signal peptide" evidence="7">
    <location>
        <begin position="1"/>
        <end position="21"/>
    </location>
</feature>
<evidence type="ECO:0000259" key="8">
    <source>
        <dbReference type="PROSITE" id="PS50106"/>
    </source>
</evidence>
<dbReference type="PANTHER" id="PTHR32060">
    <property type="entry name" value="TAIL-SPECIFIC PROTEASE"/>
    <property type="match status" value="1"/>
</dbReference>
<accession>A0A6P1MF98</accession>
<dbReference type="KEGG" id="taer:GT409_14990"/>
<dbReference type="Pfam" id="PF11818">
    <property type="entry name" value="DUF3340"/>
    <property type="match status" value="1"/>
</dbReference>
<dbReference type="PROSITE" id="PS50106">
    <property type="entry name" value="PDZ"/>
    <property type="match status" value="1"/>
</dbReference>
<feature type="region of interest" description="Disordered" evidence="6">
    <location>
        <begin position="660"/>
        <end position="679"/>
    </location>
</feature>
<dbReference type="InterPro" id="IPR036034">
    <property type="entry name" value="PDZ_sf"/>
</dbReference>
<dbReference type="Gene3D" id="3.90.226.10">
    <property type="entry name" value="2-enoyl-CoA Hydratase, Chain A, domain 1"/>
    <property type="match status" value="1"/>
</dbReference>
<organism evidence="9 10">
    <name type="scientific">Tichowtungia aerotolerans</name>
    <dbReference type="NCBI Taxonomy" id="2697043"/>
    <lineage>
        <taxon>Bacteria</taxon>
        <taxon>Pseudomonadati</taxon>
        <taxon>Kiritimatiellota</taxon>
        <taxon>Tichowtungiia</taxon>
        <taxon>Tichowtungiales</taxon>
        <taxon>Tichowtungiaceae</taxon>
        <taxon>Tichowtungia</taxon>
    </lineage>
</organism>
<feature type="domain" description="PDZ" evidence="8">
    <location>
        <begin position="262"/>
        <end position="309"/>
    </location>
</feature>
<dbReference type="AlphaFoldDB" id="A0A6P1MF98"/>
<evidence type="ECO:0000256" key="3">
    <source>
        <dbReference type="ARBA" id="ARBA00022801"/>
    </source>
</evidence>
<dbReference type="InterPro" id="IPR029045">
    <property type="entry name" value="ClpP/crotonase-like_dom_sf"/>
</dbReference>
<dbReference type="Pfam" id="PF03572">
    <property type="entry name" value="Peptidase_S41"/>
    <property type="match status" value="1"/>
</dbReference>
<dbReference type="SMART" id="SM00228">
    <property type="entry name" value="PDZ"/>
    <property type="match status" value="1"/>
</dbReference>
<sequence>MYNLKHYLLLPLIPALLCSCAEENKPEQNTSAPVVEKIPLPIKRIASRVADRLPHTHLNRMPFNDSIATNALMLFIDSFDFDHSYFLASDIEEFQQSATQLDDQVRNGDISFSSLIVDRFKDRVTNRVAYVNQLLDEGFDLSIDESYRWKRDDAPWPKGEAAWDELWRKKIKNEYVGRIAMKEIPEPEAKKADTKDLEEENLTEDEMLEPDEFIRERYKQFQLMVQNNFDEEAVLERYLSAFTQSYDPHSAYLSPRGVEDFDIHMSLSLVGIGAMLRSEDGAAEITKIIPGGPAEADGRLKPGDKIIAVAQGKEEPVSILYWPLSKAVRLIRGEKGTEVVLTIIPAEDKTGTRTKKLALIRDEVKLEEQAAKSEVYDNIGTNALPVRLGVITLPEFYADFAGARNGKDDVRRSSVDVRNILNQFATNDVDGVILDLRNDGGGSLTEAIDIAGQFIPLGPVVQVREQRGVAVLPDGDPTTVYAGPLIVLVNRTSASASEIVAAALQDYGRAVIVGDSKTHGKGTVQTVLPLSRLSDDLGSLKVTTAGFYRIAGGSTQLRGVTPDIVLPSLFDSLEIGEEFLPNALPWSQVQSAYYRPWRNSVKPLLPELQIRSQERMRDNPEFRTFMARRERLRERMETPTVSLKLSKRVDEILAEQELENLQDSMVETDNGEDKKEEDPILDEALRILTDLTELSSGGTVAADIQRP</sequence>
<dbReference type="CDD" id="cd06782">
    <property type="entry name" value="cpPDZ_CPP-like"/>
    <property type="match status" value="1"/>
</dbReference>
<dbReference type="InterPro" id="IPR005151">
    <property type="entry name" value="Tail-specific_protease"/>
</dbReference>
<dbReference type="CDD" id="cd07560">
    <property type="entry name" value="Peptidase_S41_CPP"/>
    <property type="match status" value="1"/>
</dbReference>
<evidence type="ECO:0000256" key="5">
    <source>
        <dbReference type="RuleBase" id="RU004404"/>
    </source>
</evidence>
<dbReference type="Gene3D" id="2.30.42.10">
    <property type="match status" value="1"/>
</dbReference>
<dbReference type="PANTHER" id="PTHR32060:SF22">
    <property type="entry name" value="CARBOXYL-TERMINAL-PROCESSING PEPTIDASE 3, CHLOROPLASTIC"/>
    <property type="match status" value="1"/>
</dbReference>
<evidence type="ECO:0000256" key="6">
    <source>
        <dbReference type="SAM" id="MobiDB-lite"/>
    </source>
</evidence>
<keyword evidence="3 5" id="KW-0378">Hydrolase</keyword>
<evidence type="ECO:0000256" key="2">
    <source>
        <dbReference type="ARBA" id="ARBA00022670"/>
    </source>
</evidence>
<dbReference type="PROSITE" id="PS51257">
    <property type="entry name" value="PROKAR_LIPOPROTEIN"/>
    <property type="match status" value="1"/>
</dbReference>
<reference evidence="9 10" key="1">
    <citation type="submission" date="2020-01" db="EMBL/GenBank/DDBJ databases">
        <title>Ponticoccus aerotolerans gen. nov., sp. nov., an anaerobic bacterium and proposal of Ponticoccusceae fam. nov., Ponticoccusles ord. nov. and Ponticoccuse classis nov. in the phylum Kiritimatiellaeota.</title>
        <authorList>
            <person name="Zhou L.Y."/>
            <person name="Du Z.J."/>
        </authorList>
    </citation>
    <scope>NUCLEOTIDE SEQUENCE [LARGE SCALE GENOMIC DNA]</scope>
    <source>
        <strain evidence="9 10">S-5007</strain>
    </source>
</reference>
<evidence type="ECO:0000256" key="1">
    <source>
        <dbReference type="ARBA" id="ARBA00009179"/>
    </source>
</evidence>